<dbReference type="PROSITE" id="PS01081">
    <property type="entry name" value="HTH_TETR_1"/>
    <property type="match status" value="1"/>
</dbReference>
<feature type="DNA-binding region" description="H-T-H motif" evidence="6">
    <location>
        <begin position="25"/>
        <end position="44"/>
    </location>
</feature>
<accession>A0A1L9B431</accession>
<dbReference type="GO" id="GO:0045892">
    <property type="term" value="P:negative regulation of DNA-templated transcription"/>
    <property type="evidence" value="ECO:0007669"/>
    <property type="project" value="InterPro"/>
</dbReference>
<evidence type="ECO:0000313" key="8">
    <source>
        <dbReference type="EMBL" id="OJH36970.1"/>
    </source>
</evidence>
<reference evidence="9" key="1">
    <citation type="submission" date="2016-11" db="EMBL/GenBank/DDBJ databases">
        <authorList>
            <person name="Shukria A."/>
            <person name="Stevens D.C."/>
        </authorList>
    </citation>
    <scope>NUCLEOTIDE SEQUENCE [LARGE SCALE GENOMIC DNA]</scope>
    <source>
        <strain evidence="9">Cbfe23</strain>
    </source>
</reference>
<evidence type="ECO:0000256" key="3">
    <source>
        <dbReference type="ARBA" id="ARBA00023015"/>
    </source>
</evidence>
<name>A0A1L9B431_9BACT</name>
<dbReference type="InterPro" id="IPR001647">
    <property type="entry name" value="HTH_TetR"/>
</dbReference>
<dbReference type="GO" id="GO:0000976">
    <property type="term" value="F:transcription cis-regulatory region binding"/>
    <property type="evidence" value="ECO:0007669"/>
    <property type="project" value="TreeGrafter"/>
</dbReference>
<evidence type="ECO:0000256" key="5">
    <source>
        <dbReference type="ARBA" id="ARBA00023163"/>
    </source>
</evidence>
<gene>
    <name evidence="8" type="ORF">BON30_31265</name>
</gene>
<dbReference type="Pfam" id="PF02909">
    <property type="entry name" value="TetR_C_1"/>
    <property type="match status" value="1"/>
</dbReference>
<dbReference type="Gene3D" id="1.10.357.10">
    <property type="entry name" value="Tetracycline Repressor, domain 2"/>
    <property type="match status" value="1"/>
</dbReference>
<evidence type="ECO:0000259" key="7">
    <source>
        <dbReference type="PROSITE" id="PS50977"/>
    </source>
</evidence>
<keyword evidence="2" id="KW-0678">Repressor</keyword>
<evidence type="ECO:0000256" key="2">
    <source>
        <dbReference type="ARBA" id="ARBA00022491"/>
    </source>
</evidence>
<protein>
    <submittedName>
        <fullName evidence="8">TetR family transcriptional regulator</fullName>
    </submittedName>
</protein>
<dbReference type="InterPro" id="IPR023772">
    <property type="entry name" value="DNA-bd_HTH_TetR-type_CS"/>
</dbReference>
<dbReference type="STRING" id="83449.BON30_31265"/>
<evidence type="ECO:0000256" key="4">
    <source>
        <dbReference type="ARBA" id="ARBA00023125"/>
    </source>
</evidence>
<evidence type="ECO:0000313" key="9">
    <source>
        <dbReference type="Proteomes" id="UP000182229"/>
    </source>
</evidence>
<evidence type="ECO:0000256" key="1">
    <source>
        <dbReference type="ARBA" id="ARBA00002856"/>
    </source>
</evidence>
<keyword evidence="3" id="KW-0805">Transcription regulation</keyword>
<dbReference type="Gene3D" id="1.10.10.60">
    <property type="entry name" value="Homeodomain-like"/>
    <property type="match status" value="1"/>
</dbReference>
<dbReference type="InterPro" id="IPR036271">
    <property type="entry name" value="Tet_transcr_reg_TetR-rel_C_sf"/>
</dbReference>
<keyword evidence="4 6" id="KW-0238">DNA-binding</keyword>
<reference evidence="8 9" key="2">
    <citation type="submission" date="2016-12" db="EMBL/GenBank/DDBJ databases">
        <title>Draft Genome Sequence of Cystobacter ferrugineus Strain Cbfe23.</title>
        <authorList>
            <person name="Akbar S."/>
            <person name="Dowd S.E."/>
            <person name="Stevens D.C."/>
        </authorList>
    </citation>
    <scope>NUCLEOTIDE SEQUENCE [LARGE SCALE GENOMIC DNA]</scope>
    <source>
        <strain evidence="8 9">Cbfe23</strain>
    </source>
</reference>
<dbReference type="SUPFAM" id="SSF48498">
    <property type="entry name" value="Tetracyclin repressor-like, C-terminal domain"/>
    <property type="match status" value="1"/>
</dbReference>
<dbReference type="PROSITE" id="PS50977">
    <property type="entry name" value="HTH_TETR_2"/>
    <property type="match status" value="1"/>
</dbReference>
<dbReference type="RefSeq" id="WP_071902119.1">
    <property type="nucleotide sequence ID" value="NZ_MPIN01000009.1"/>
</dbReference>
<dbReference type="SUPFAM" id="SSF46689">
    <property type="entry name" value="Homeodomain-like"/>
    <property type="match status" value="1"/>
</dbReference>
<dbReference type="PRINTS" id="PR00400">
    <property type="entry name" value="TETREPRESSOR"/>
</dbReference>
<dbReference type="GO" id="GO:0046677">
    <property type="term" value="P:response to antibiotic"/>
    <property type="evidence" value="ECO:0007669"/>
    <property type="project" value="InterPro"/>
</dbReference>
<feature type="domain" description="HTH tetR-type" evidence="7">
    <location>
        <begin position="2"/>
        <end position="62"/>
    </location>
</feature>
<dbReference type="InterPro" id="IPR004111">
    <property type="entry name" value="Repressor_TetR_C"/>
</dbReference>
<comment type="caution">
    <text evidence="8">The sequence shown here is derived from an EMBL/GenBank/DDBJ whole genome shotgun (WGS) entry which is preliminary data.</text>
</comment>
<dbReference type="Pfam" id="PF00440">
    <property type="entry name" value="TetR_N"/>
    <property type="match status" value="1"/>
</dbReference>
<dbReference type="InterPro" id="IPR003012">
    <property type="entry name" value="Tet_transcr_reg_TetR"/>
</dbReference>
<dbReference type="OrthoDB" id="5293507at2"/>
<dbReference type="Proteomes" id="UP000182229">
    <property type="component" value="Unassembled WGS sequence"/>
</dbReference>
<dbReference type="PANTHER" id="PTHR30055">
    <property type="entry name" value="HTH-TYPE TRANSCRIPTIONAL REGULATOR RUTR"/>
    <property type="match status" value="1"/>
</dbReference>
<proteinExistence type="predicted"/>
<dbReference type="GO" id="GO:0003700">
    <property type="term" value="F:DNA-binding transcription factor activity"/>
    <property type="evidence" value="ECO:0007669"/>
    <property type="project" value="TreeGrafter"/>
</dbReference>
<dbReference type="InterPro" id="IPR050109">
    <property type="entry name" value="HTH-type_TetR-like_transc_reg"/>
</dbReference>
<evidence type="ECO:0000256" key="6">
    <source>
        <dbReference type="PROSITE-ProRule" id="PRU00335"/>
    </source>
</evidence>
<dbReference type="EMBL" id="MPIN01000009">
    <property type="protein sequence ID" value="OJH36970.1"/>
    <property type="molecule type" value="Genomic_DNA"/>
</dbReference>
<dbReference type="InterPro" id="IPR009057">
    <property type="entry name" value="Homeodomain-like_sf"/>
</dbReference>
<comment type="function">
    <text evidence="1">TetR is the repressor of the tetracycline resistance element; its N-terminal region forms a helix-turn-helix structure and binds DNA. Binding of tetracycline to TetR reduces the repressor affinity for the tetracycline resistance gene (tetA) promoter operator sites.</text>
</comment>
<dbReference type="PANTHER" id="PTHR30055:SF151">
    <property type="entry name" value="TRANSCRIPTIONAL REGULATORY PROTEIN"/>
    <property type="match status" value="1"/>
</dbReference>
<dbReference type="AlphaFoldDB" id="A0A1L9B431"/>
<dbReference type="PRINTS" id="PR00455">
    <property type="entry name" value="HTHTETR"/>
</dbReference>
<keyword evidence="5" id="KW-0804">Transcription</keyword>
<keyword evidence="9" id="KW-1185">Reference proteome</keyword>
<organism evidence="8 9">
    <name type="scientific">Cystobacter ferrugineus</name>
    <dbReference type="NCBI Taxonomy" id="83449"/>
    <lineage>
        <taxon>Bacteria</taxon>
        <taxon>Pseudomonadati</taxon>
        <taxon>Myxococcota</taxon>
        <taxon>Myxococcia</taxon>
        <taxon>Myxococcales</taxon>
        <taxon>Cystobacterineae</taxon>
        <taxon>Archangiaceae</taxon>
        <taxon>Cystobacter</taxon>
    </lineage>
</organism>
<sequence>MRIQRERVVREALVLLDEAGIEGVTMRKLAQRLEIQAPSLYWHFANKQALLDGMADALVDPVARDVEPGLPWDEVLRRVATELRRALLSRRDGARVFAGTYIVTENILRVSEAQMGALRRAGASSRVAAWGSFSLVYYVIGFSMEEQALDPRFNPEPVDLPRSRARFASFPEERFPHVLAALDDIFDTDLDTRFAFGLERLITGLRADLPGISSS</sequence>